<keyword evidence="1" id="KW-1133">Transmembrane helix</keyword>
<evidence type="ECO:0000313" key="4">
    <source>
        <dbReference type="Ensembl" id="ENSKMAP00000029073.1"/>
    </source>
</evidence>
<reference evidence="4" key="2">
    <citation type="submission" date="2025-09" db="UniProtKB">
        <authorList>
            <consortium name="Ensembl"/>
        </authorList>
    </citation>
    <scope>IDENTIFICATION</scope>
</reference>
<dbReference type="SUPFAM" id="SSF48726">
    <property type="entry name" value="Immunoglobulin"/>
    <property type="match status" value="4"/>
</dbReference>
<dbReference type="InterPro" id="IPR036179">
    <property type="entry name" value="Ig-like_dom_sf"/>
</dbReference>
<dbReference type="PROSITE" id="PS50835">
    <property type="entry name" value="IG_LIKE"/>
    <property type="match status" value="3"/>
</dbReference>
<dbReference type="InterPro" id="IPR007110">
    <property type="entry name" value="Ig-like_dom"/>
</dbReference>
<proteinExistence type="predicted"/>
<feature type="signal peptide" evidence="2">
    <location>
        <begin position="1"/>
        <end position="17"/>
    </location>
</feature>
<accession>A0A3Q3BG57</accession>
<dbReference type="OMA" id="WYKRTEP"/>
<evidence type="ECO:0000256" key="1">
    <source>
        <dbReference type="SAM" id="Phobius"/>
    </source>
</evidence>
<keyword evidence="2" id="KW-0732">Signal</keyword>
<feature type="transmembrane region" description="Helical" evidence="1">
    <location>
        <begin position="397"/>
        <end position="417"/>
    </location>
</feature>
<dbReference type="PANTHER" id="PTHR46013:SF4">
    <property type="entry name" value="B-CELL RECEPTOR CD22-RELATED"/>
    <property type="match status" value="1"/>
</dbReference>
<keyword evidence="5" id="KW-1185">Reference proteome</keyword>
<dbReference type="AlphaFoldDB" id="A0A3Q3BG57"/>
<reference evidence="4" key="1">
    <citation type="submission" date="2025-08" db="UniProtKB">
        <authorList>
            <consortium name="Ensembl"/>
        </authorList>
    </citation>
    <scope>IDENTIFICATION</scope>
</reference>
<dbReference type="Pfam" id="PF13895">
    <property type="entry name" value="Ig_2"/>
    <property type="match status" value="2"/>
</dbReference>
<evidence type="ECO:0000259" key="3">
    <source>
        <dbReference type="PROSITE" id="PS50835"/>
    </source>
</evidence>
<feature type="domain" description="Ig-like" evidence="3">
    <location>
        <begin position="296"/>
        <end position="384"/>
    </location>
</feature>
<dbReference type="Proteomes" id="UP000264800">
    <property type="component" value="Unplaced"/>
</dbReference>
<keyword evidence="1" id="KW-0812">Transmembrane</keyword>
<dbReference type="PANTHER" id="PTHR46013">
    <property type="entry name" value="VASCULAR CELL ADHESION MOLECULE 1"/>
    <property type="match status" value="1"/>
</dbReference>
<dbReference type="InterPro" id="IPR013783">
    <property type="entry name" value="Ig-like_fold"/>
</dbReference>
<dbReference type="Gene3D" id="2.60.40.10">
    <property type="entry name" value="Immunoglobulins"/>
    <property type="match status" value="4"/>
</dbReference>
<keyword evidence="1" id="KW-0472">Membrane</keyword>
<feature type="chain" id="PRO_5018607637" evidence="2">
    <location>
        <begin position="18"/>
        <end position="430"/>
    </location>
</feature>
<dbReference type="STRING" id="37003.ENSKMAP00000029073"/>
<dbReference type="SMART" id="SM00408">
    <property type="entry name" value="IGc2"/>
    <property type="match status" value="3"/>
</dbReference>
<dbReference type="InterPro" id="IPR003598">
    <property type="entry name" value="Ig_sub2"/>
</dbReference>
<evidence type="ECO:0000256" key="2">
    <source>
        <dbReference type="SAM" id="SignalP"/>
    </source>
</evidence>
<sequence>MEKWILIILVLMPGVWSGNWGVSLENQCALKGSSVVVKCEYDYPFGNFVTSVKWSKAQFVSGKWSLISVSKLSSTPDHFNYIGNHRGDCKLKVNNVQSVDEGAYFFSFVTTLNKWRSKRYAYLTVKELTAVVQPSNVTEGDTVRLTCSPGCPGFTEFIWFKDGRRVWRTSFQVSREDAGRYYCAVLGQEVTSAPVVLTVRYAPKAVTLTASPSGPVIKGSTVTLTCGSDANPPVTQSGYSLYKGGEFISSGQNHIIPDIQPSESGWYHCRAGNGISWGGSDLKNSSEIHLDVLYGPTNVSVSVYPHHIVEGSSVNLTCSGAANPAADNYTWFKRTGVPGSSSMVQVGSGQVLSLPSIEASHRGLYMCHVGNRLGENNSTEVMLAVVEEPNGSQPLPLLAGVGVSLFVLLGIALLLFWKKKRYRAEKEVSP</sequence>
<dbReference type="GeneTree" id="ENSGT01010000222294"/>
<evidence type="ECO:0000313" key="5">
    <source>
        <dbReference type="Proteomes" id="UP000264800"/>
    </source>
</evidence>
<dbReference type="SMART" id="SM00409">
    <property type="entry name" value="IG"/>
    <property type="match status" value="4"/>
</dbReference>
<name>A0A3Q3BG57_KRYMA</name>
<feature type="domain" description="Ig-like" evidence="3">
    <location>
        <begin position="203"/>
        <end position="289"/>
    </location>
</feature>
<feature type="domain" description="Ig-like" evidence="3">
    <location>
        <begin position="126"/>
        <end position="198"/>
    </location>
</feature>
<dbReference type="InterPro" id="IPR003599">
    <property type="entry name" value="Ig_sub"/>
</dbReference>
<dbReference type="Ensembl" id="ENSKMAT00000029436.1">
    <property type="protein sequence ID" value="ENSKMAP00000029073.1"/>
    <property type="gene ID" value="ENSKMAG00000021555.1"/>
</dbReference>
<organism evidence="4 5">
    <name type="scientific">Kryptolebias marmoratus</name>
    <name type="common">Mangrove killifish</name>
    <name type="synonym">Rivulus marmoratus</name>
    <dbReference type="NCBI Taxonomy" id="37003"/>
    <lineage>
        <taxon>Eukaryota</taxon>
        <taxon>Metazoa</taxon>
        <taxon>Chordata</taxon>
        <taxon>Craniata</taxon>
        <taxon>Vertebrata</taxon>
        <taxon>Euteleostomi</taxon>
        <taxon>Actinopterygii</taxon>
        <taxon>Neopterygii</taxon>
        <taxon>Teleostei</taxon>
        <taxon>Neoteleostei</taxon>
        <taxon>Acanthomorphata</taxon>
        <taxon>Ovalentaria</taxon>
        <taxon>Atherinomorphae</taxon>
        <taxon>Cyprinodontiformes</taxon>
        <taxon>Rivulidae</taxon>
        <taxon>Kryptolebias</taxon>
    </lineage>
</organism>
<dbReference type="Pfam" id="PF13927">
    <property type="entry name" value="Ig_3"/>
    <property type="match status" value="1"/>
</dbReference>
<protein>
    <submittedName>
        <fullName evidence="4">B-cell receptor CD22-like</fullName>
    </submittedName>
</protein>